<evidence type="ECO:0000313" key="1">
    <source>
        <dbReference type="EMBL" id="KKR12292.1"/>
    </source>
</evidence>
<dbReference type="InterPro" id="IPR009267">
    <property type="entry name" value="NTP_transf_6"/>
</dbReference>
<comment type="caution">
    <text evidence="1">The sequence shown here is derived from an EMBL/GenBank/DDBJ whole genome shotgun (WGS) entry which is preliminary data.</text>
</comment>
<name>A0A0G0RF59_9BACT</name>
<dbReference type="PANTHER" id="PTHR39166">
    <property type="entry name" value="BLL1166 PROTEIN"/>
    <property type="match status" value="1"/>
</dbReference>
<dbReference type="STRING" id="1619013.UT41_C0002G0066"/>
<protein>
    <recommendedName>
        <fullName evidence="3">Nucleotidyltransferase family protein</fullName>
    </recommendedName>
</protein>
<organism evidence="1 2">
    <name type="scientific">Candidatus Wolfebacteria bacterium GW2011_GWC2_39_22</name>
    <dbReference type="NCBI Taxonomy" id="1619013"/>
    <lineage>
        <taxon>Bacteria</taxon>
        <taxon>Candidatus Wolfeibacteriota</taxon>
    </lineage>
</organism>
<dbReference type="AlphaFoldDB" id="A0A0G0RF59"/>
<sequence>MGCIRQRFDSAQPDKIVFMEINQDQIDRLGEILKANKTLQAILQRADSLGMSNWYLGAGCISQTVWNILHGFEPESSIKDYDLVYYDATDTSYAGEDVYVQKGKELFSDLPAALDIINEARVHLWIEKKHGYKIAQYKSVEDAISTWPTTITCVGVRYEDGKLKVYATFGLDDVFNMVLRPNKKIVTEEVYMNKVKKWTKTWPKLTVIGWNE</sequence>
<evidence type="ECO:0000313" key="2">
    <source>
        <dbReference type="Proteomes" id="UP000034665"/>
    </source>
</evidence>
<dbReference type="Pfam" id="PF06042">
    <property type="entry name" value="NTP_transf_6"/>
    <property type="match status" value="1"/>
</dbReference>
<dbReference type="EMBL" id="LBWR01000002">
    <property type="protein sequence ID" value="KKR12292.1"/>
    <property type="molecule type" value="Genomic_DNA"/>
</dbReference>
<proteinExistence type="predicted"/>
<dbReference type="PANTHER" id="PTHR39166:SF1">
    <property type="entry name" value="BLL1166 PROTEIN"/>
    <property type="match status" value="1"/>
</dbReference>
<reference evidence="1 2" key="1">
    <citation type="journal article" date="2015" name="Nature">
        <title>rRNA introns, odd ribosomes, and small enigmatic genomes across a large radiation of phyla.</title>
        <authorList>
            <person name="Brown C.T."/>
            <person name="Hug L.A."/>
            <person name="Thomas B.C."/>
            <person name="Sharon I."/>
            <person name="Castelle C.J."/>
            <person name="Singh A."/>
            <person name="Wilkins M.J."/>
            <person name="Williams K.H."/>
            <person name="Banfield J.F."/>
        </authorList>
    </citation>
    <scope>NUCLEOTIDE SEQUENCE [LARGE SCALE GENOMIC DNA]</scope>
</reference>
<gene>
    <name evidence="1" type="ORF">UT41_C0002G0066</name>
</gene>
<accession>A0A0G0RF59</accession>
<evidence type="ECO:0008006" key="3">
    <source>
        <dbReference type="Google" id="ProtNLM"/>
    </source>
</evidence>
<dbReference type="Proteomes" id="UP000034665">
    <property type="component" value="Unassembled WGS sequence"/>
</dbReference>